<dbReference type="AlphaFoldDB" id="A0A9N7UWF5"/>
<accession>A0A9N7UWF5</accession>
<organism evidence="2 3">
    <name type="scientific">Pleuronectes platessa</name>
    <name type="common">European plaice</name>
    <dbReference type="NCBI Taxonomy" id="8262"/>
    <lineage>
        <taxon>Eukaryota</taxon>
        <taxon>Metazoa</taxon>
        <taxon>Chordata</taxon>
        <taxon>Craniata</taxon>
        <taxon>Vertebrata</taxon>
        <taxon>Euteleostomi</taxon>
        <taxon>Actinopterygii</taxon>
        <taxon>Neopterygii</taxon>
        <taxon>Teleostei</taxon>
        <taxon>Neoteleostei</taxon>
        <taxon>Acanthomorphata</taxon>
        <taxon>Carangaria</taxon>
        <taxon>Pleuronectiformes</taxon>
        <taxon>Pleuronectoidei</taxon>
        <taxon>Pleuronectidae</taxon>
        <taxon>Pleuronectes</taxon>
    </lineage>
</organism>
<comment type="caution">
    <text evidence="2">The sequence shown here is derived from an EMBL/GenBank/DDBJ whole genome shotgun (WGS) entry which is preliminary data.</text>
</comment>
<evidence type="ECO:0000313" key="2">
    <source>
        <dbReference type="EMBL" id="CAB1440702.1"/>
    </source>
</evidence>
<evidence type="ECO:0000313" key="3">
    <source>
        <dbReference type="Proteomes" id="UP001153269"/>
    </source>
</evidence>
<keyword evidence="3" id="KW-1185">Reference proteome</keyword>
<dbReference type="Proteomes" id="UP001153269">
    <property type="component" value="Unassembled WGS sequence"/>
</dbReference>
<evidence type="ECO:0000256" key="1">
    <source>
        <dbReference type="SAM" id="MobiDB-lite"/>
    </source>
</evidence>
<dbReference type="EMBL" id="CADEAL010002491">
    <property type="protein sequence ID" value="CAB1440702.1"/>
    <property type="molecule type" value="Genomic_DNA"/>
</dbReference>
<protein>
    <submittedName>
        <fullName evidence="2">Uncharacterized protein</fullName>
    </submittedName>
</protein>
<gene>
    <name evidence="2" type="ORF">PLEPLA_LOCUS28469</name>
</gene>
<sequence length="237" mass="26037">MLPFLWPKIARGPRPVMDVVDWATCTATVLAEVGPSRKWPVHWRAGKSQGSRKGTRACREWLKHTSPATFKVKKGAWKGSQAFGEGKPIRSHSRKSKGEGNRAEGQDQEKVVGGGMVCCVGQQRRAAEEGGHQKVLNMKEMKRQVQTGIRDKQGRVVSEAGEMRNILSDRASLRLYFAYQARGLMVSSNLAPRVEQQPGGCRANPEASGDHRALYREVSQVVVAPPVVGDPDKDLVG</sequence>
<name>A0A9N7UWF5_PLEPL</name>
<feature type="compositionally biased region" description="Basic and acidic residues" evidence="1">
    <location>
        <begin position="96"/>
        <end position="108"/>
    </location>
</feature>
<reference evidence="2" key="1">
    <citation type="submission" date="2020-03" db="EMBL/GenBank/DDBJ databases">
        <authorList>
            <person name="Weist P."/>
        </authorList>
    </citation>
    <scope>NUCLEOTIDE SEQUENCE</scope>
</reference>
<feature type="region of interest" description="Disordered" evidence="1">
    <location>
        <begin position="75"/>
        <end position="108"/>
    </location>
</feature>
<proteinExistence type="predicted"/>